<protein>
    <submittedName>
        <fullName evidence="2">Junction-mediating and -regulatory protein-like X2</fullName>
    </submittedName>
</protein>
<dbReference type="AlphaFoldDB" id="A0AAD8B8P0"/>
<reference evidence="2" key="2">
    <citation type="submission" date="2023-04" db="EMBL/GenBank/DDBJ databases">
        <authorList>
            <person name="Bu L."/>
            <person name="Lu L."/>
            <person name="Laidemitt M.R."/>
            <person name="Zhang S.M."/>
            <person name="Mutuku M."/>
            <person name="Mkoji G."/>
            <person name="Steinauer M."/>
            <person name="Loker E.S."/>
        </authorList>
    </citation>
    <scope>NUCLEOTIDE SEQUENCE</scope>
    <source>
        <strain evidence="2">KasaAsao</strain>
        <tissue evidence="2">Whole Snail</tissue>
    </source>
</reference>
<sequence>MSKDKQKKFIPVCDGAPKTQIPPPELEEYVRPPCVANLPPCPMKKKSRPPTPVPEPDMPVHPCPPSLKCPNPCSQ</sequence>
<feature type="region of interest" description="Disordered" evidence="1">
    <location>
        <begin position="40"/>
        <end position="75"/>
    </location>
</feature>
<evidence type="ECO:0000313" key="2">
    <source>
        <dbReference type="EMBL" id="KAK0049404.1"/>
    </source>
</evidence>
<dbReference type="EMBL" id="JASAOG010000126">
    <property type="protein sequence ID" value="KAK0049404.1"/>
    <property type="molecule type" value="Genomic_DNA"/>
</dbReference>
<keyword evidence="3" id="KW-1185">Reference proteome</keyword>
<accession>A0AAD8B8P0</accession>
<name>A0AAD8B8P0_BIOPF</name>
<proteinExistence type="predicted"/>
<gene>
    <name evidence="2" type="ORF">Bpfe_021116</name>
</gene>
<comment type="caution">
    <text evidence="2">The sequence shown here is derived from an EMBL/GenBank/DDBJ whole genome shotgun (WGS) entry which is preliminary data.</text>
</comment>
<evidence type="ECO:0000256" key="1">
    <source>
        <dbReference type="SAM" id="MobiDB-lite"/>
    </source>
</evidence>
<feature type="compositionally biased region" description="Pro residues" evidence="1">
    <location>
        <begin position="49"/>
        <end position="67"/>
    </location>
</feature>
<evidence type="ECO:0000313" key="3">
    <source>
        <dbReference type="Proteomes" id="UP001233172"/>
    </source>
</evidence>
<organism evidence="2 3">
    <name type="scientific">Biomphalaria pfeifferi</name>
    <name type="common">Bloodfluke planorb</name>
    <name type="synonym">Freshwater snail</name>
    <dbReference type="NCBI Taxonomy" id="112525"/>
    <lineage>
        <taxon>Eukaryota</taxon>
        <taxon>Metazoa</taxon>
        <taxon>Spiralia</taxon>
        <taxon>Lophotrochozoa</taxon>
        <taxon>Mollusca</taxon>
        <taxon>Gastropoda</taxon>
        <taxon>Heterobranchia</taxon>
        <taxon>Euthyneura</taxon>
        <taxon>Panpulmonata</taxon>
        <taxon>Hygrophila</taxon>
        <taxon>Lymnaeoidea</taxon>
        <taxon>Planorbidae</taxon>
        <taxon>Biomphalaria</taxon>
    </lineage>
</organism>
<reference evidence="2" key="1">
    <citation type="journal article" date="2023" name="PLoS Negl. Trop. Dis.">
        <title>A genome sequence for Biomphalaria pfeifferi, the major vector snail for the human-infecting parasite Schistosoma mansoni.</title>
        <authorList>
            <person name="Bu L."/>
            <person name="Lu L."/>
            <person name="Laidemitt M.R."/>
            <person name="Zhang S.M."/>
            <person name="Mutuku M."/>
            <person name="Mkoji G."/>
            <person name="Steinauer M."/>
            <person name="Loker E.S."/>
        </authorList>
    </citation>
    <scope>NUCLEOTIDE SEQUENCE</scope>
    <source>
        <strain evidence="2">KasaAsao</strain>
    </source>
</reference>
<feature type="region of interest" description="Disordered" evidence="1">
    <location>
        <begin position="1"/>
        <end position="26"/>
    </location>
</feature>
<dbReference type="Proteomes" id="UP001233172">
    <property type="component" value="Unassembled WGS sequence"/>
</dbReference>